<feature type="coiled-coil region" evidence="1">
    <location>
        <begin position="27"/>
        <end position="61"/>
    </location>
</feature>
<evidence type="ECO:0000256" key="2">
    <source>
        <dbReference type="SAM" id="MobiDB-lite"/>
    </source>
</evidence>
<feature type="compositionally biased region" description="Polar residues" evidence="2">
    <location>
        <begin position="104"/>
        <end position="117"/>
    </location>
</feature>
<evidence type="ECO:0000313" key="3">
    <source>
        <dbReference type="EMBL" id="CAD7641822.1"/>
    </source>
</evidence>
<feature type="compositionally biased region" description="Polar residues" evidence="2">
    <location>
        <begin position="140"/>
        <end position="152"/>
    </location>
</feature>
<feature type="region of interest" description="Disordered" evidence="2">
    <location>
        <begin position="140"/>
        <end position="159"/>
    </location>
</feature>
<dbReference type="AlphaFoldDB" id="A0A7R9QDN7"/>
<name>A0A7R9QDN7_9ACAR</name>
<accession>A0A7R9QDN7</accession>
<gene>
    <name evidence="3" type="ORF">ONB1V03_LOCUS3277</name>
</gene>
<organism evidence="3">
    <name type="scientific">Oppiella nova</name>
    <dbReference type="NCBI Taxonomy" id="334625"/>
    <lineage>
        <taxon>Eukaryota</taxon>
        <taxon>Metazoa</taxon>
        <taxon>Ecdysozoa</taxon>
        <taxon>Arthropoda</taxon>
        <taxon>Chelicerata</taxon>
        <taxon>Arachnida</taxon>
        <taxon>Acari</taxon>
        <taxon>Acariformes</taxon>
        <taxon>Sarcoptiformes</taxon>
        <taxon>Oribatida</taxon>
        <taxon>Brachypylina</taxon>
        <taxon>Oppioidea</taxon>
        <taxon>Oppiidae</taxon>
        <taxon>Oppiella</taxon>
    </lineage>
</organism>
<keyword evidence="1" id="KW-0175">Coiled coil</keyword>
<dbReference type="EMBL" id="OC915752">
    <property type="protein sequence ID" value="CAD7641822.1"/>
    <property type="molecule type" value="Genomic_DNA"/>
</dbReference>
<dbReference type="EMBL" id="CAJPVJ010000927">
    <property type="protein sequence ID" value="CAG2163712.1"/>
    <property type="molecule type" value="Genomic_DNA"/>
</dbReference>
<evidence type="ECO:0000256" key="1">
    <source>
        <dbReference type="SAM" id="Coils"/>
    </source>
</evidence>
<dbReference type="Proteomes" id="UP000728032">
    <property type="component" value="Unassembled WGS sequence"/>
</dbReference>
<sequence length="159" mass="17682">MAEPMARTDWDRFCQLIGFNGLKSSVRQELDQNANGLSEELSALKASKDMIETEVKAMRDQIKDSKHMRVKDVKHVRQGLVLLKALNETIICENKEFTQGCADSESNSNGNETQNDCEGQDFRDELNAIKISVERVAMNASTDEVVNESTGSGDEVVNP</sequence>
<reference evidence="3" key="1">
    <citation type="submission" date="2020-11" db="EMBL/GenBank/DDBJ databases">
        <authorList>
            <person name="Tran Van P."/>
        </authorList>
    </citation>
    <scope>NUCLEOTIDE SEQUENCE</scope>
</reference>
<protein>
    <submittedName>
        <fullName evidence="3">Uncharacterized protein</fullName>
    </submittedName>
</protein>
<evidence type="ECO:0000313" key="4">
    <source>
        <dbReference type="Proteomes" id="UP000728032"/>
    </source>
</evidence>
<keyword evidence="4" id="KW-1185">Reference proteome</keyword>
<feature type="region of interest" description="Disordered" evidence="2">
    <location>
        <begin position="100"/>
        <end position="119"/>
    </location>
</feature>
<proteinExistence type="predicted"/>